<feature type="domain" description="GH18" evidence="2">
    <location>
        <begin position="31"/>
        <end position="415"/>
    </location>
</feature>
<feature type="chain" id="PRO_5003120299" evidence="1">
    <location>
        <begin position="23"/>
        <end position="415"/>
    </location>
</feature>
<gene>
    <name evidence="3" type="ORF">SCHCODRAFT_63557</name>
</gene>
<dbReference type="HOGENOM" id="CLU_002833_6_1_1"/>
<dbReference type="InterPro" id="IPR050314">
    <property type="entry name" value="Glycosyl_Hydrlase_18"/>
</dbReference>
<dbReference type="GO" id="GO:0005576">
    <property type="term" value="C:extracellular region"/>
    <property type="evidence" value="ECO:0007669"/>
    <property type="project" value="TreeGrafter"/>
</dbReference>
<organism evidence="4">
    <name type="scientific">Schizophyllum commune (strain H4-8 / FGSC 9210)</name>
    <name type="common">Split gill fungus</name>
    <dbReference type="NCBI Taxonomy" id="578458"/>
    <lineage>
        <taxon>Eukaryota</taxon>
        <taxon>Fungi</taxon>
        <taxon>Dikarya</taxon>
        <taxon>Basidiomycota</taxon>
        <taxon>Agaricomycotina</taxon>
        <taxon>Agaricomycetes</taxon>
        <taxon>Agaricomycetidae</taxon>
        <taxon>Agaricales</taxon>
        <taxon>Schizophyllaceae</taxon>
        <taxon>Schizophyllum</taxon>
    </lineage>
</organism>
<keyword evidence="1" id="KW-0732">Signal</keyword>
<dbReference type="InParanoid" id="D8PS75"/>
<dbReference type="GO" id="GO:0004568">
    <property type="term" value="F:chitinase activity"/>
    <property type="evidence" value="ECO:0007669"/>
    <property type="project" value="TreeGrafter"/>
</dbReference>
<evidence type="ECO:0000313" key="3">
    <source>
        <dbReference type="EMBL" id="EFJ03228.1"/>
    </source>
</evidence>
<sequence>MISKGSLVLPTLLSASLALAQGQGNDTGSSKVATAWFAGWHTNTTPAFTLDDVSWDKYTKLTYSFAETAPDGSLDLGNSNATLLPEFVARAKQNNVTPAVSIGGWAGSRFFSSAVATPENRTAYVKTVVDFAKQYELPAIDFDWEYPNNQGLGCNVISANDTANFLAFLQELKADEFGATLQLSAATAVNPFMDETGSPSTNVTAFAEVFDYIAIMNYDLWGTWSASVGPNAPLNDSCAAPENQQGSAVSAVTAWNDAGMPLDKIVLGVPAYGHSFAVNKTSAFNGTELALYPPFNATGFPKGDSWDDEPGVDTCGNKTNQGGVINFWGLVDQGYLGCDGQPEDDVPYLFDDCSKTAYVYNTTTEVLISYDSEETFQAKGEFIQTKGLRGFAIWEAGGDYEDILLDAIRQGAGFN</sequence>
<dbReference type="GO" id="GO:0008061">
    <property type="term" value="F:chitin binding"/>
    <property type="evidence" value="ECO:0007669"/>
    <property type="project" value="InterPro"/>
</dbReference>
<dbReference type="PANTHER" id="PTHR11177">
    <property type="entry name" value="CHITINASE"/>
    <property type="match status" value="1"/>
</dbReference>
<accession>D8PS75</accession>
<dbReference type="InterPro" id="IPR001223">
    <property type="entry name" value="Glyco_hydro18_cat"/>
</dbReference>
<dbReference type="AlphaFoldDB" id="D8PS75"/>
<dbReference type="PANTHER" id="PTHR11177:SF392">
    <property type="entry name" value="HAP41P"/>
    <property type="match status" value="1"/>
</dbReference>
<feature type="signal peptide" evidence="1">
    <location>
        <begin position="1"/>
        <end position="22"/>
    </location>
</feature>
<dbReference type="eggNOG" id="KOG2806">
    <property type="taxonomic scope" value="Eukaryota"/>
</dbReference>
<evidence type="ECO:0000313" key="4">
    <source>
        <dbReference type="Proteomes" id="UP000007431"/>
    </source>
</evidence>
<dbReference type="OMA" id="YTETTWI"/>
<dbReference type="InterPro" id="IPR029070">
    <property type="entry name" value="Chitinase_insertion_sf"/>
</dbReference>
<dbReference type="EMBL" id="GL377302">
    <property type="protein sequence ID" value="EFJ03228.1"/>
    <property type="molecule type" value="Genomic_DNA"/>
</dbReference>
<dbReference type="PROSITE" id="PS51910">
    <property type="entry name" value="GH18_2"/>
    <property type="match status" value="1"/>
</dbReference>
<dbReference type="SMART" id="SM00636">
    <property type="entry name" value="Glyco_18"/>
    <property type="match status" value="1"/>
</dbReference>
<protein>
    <submittedName>
        <fullName evidence="3">Glycoside hydrolase family 18 protein</fullName>
    </submittedName>
</protein>
<dbReference type="InterPro" id="IPR017853">
    <property type="entry name" value="GH"/>
</dbReference>
<keyword evidence="4" id="KW-1185">Reference proteome</keyword>
<evidence type="ECO:0000259" key="2">
    <source>
        <dbReference type="PROSITE" id="PS51910"/>
    </source>
</evidence>
<dbReference type="STRING" id="578458.D8PS75"/>
<name>D8PS75_SCHCM</name>
<dbReference type="SUPFAM" id="SSF51445">
    <property type="entry name" value="(Trans)glycosidases"/>
    <property type="match status" value="1"/>
</dbReference>
<dbReference type="SUPFAM" id="SSF54556">
    <property type="entry name" value="Chitinase insertion domain"/>
    <property type="match status" value="1"/>
</dbReference>
<dbReference type="Proteomes" id="UP000007431">
    <property type="component" value="Unassembled WGS sequence"/>
</dbReference>
<dbReference type="RefSeq" id="XP_003038130.1">
    <property type="nucleotide sequence ID" value="XM_003038084.1"/>
</dbReference>
<dbReference type="GeneID" id="9588251"/>
<evidence type="ECO:0000256" key="1">
    <source>
        <dbReference type="SAM" id="SignalP"/>
    </source>
</evidence>
<dbReference type="KEGG" id="scm:SCHCO_02623305"/>
<dbReference type="InterPro" id="IPR011583">
    <property type="entry name" value="Chitinase_II/V-like_cat"/>
</dbReference>
<dbReference type="Gene3D" id="3.20.20.80">
    <property type="entry name" value="Glycosidases"/>
    <property type="match status" value="1"/>
</dbReference>
<dbReference type="Pfam" id="PF00704">
    <property type="entry name" value="Glyco_hydro_18"/>
    <property type="match status" value="1"/>
</dbReference>
<dbReference type="GO" id="GO:0006032">
    <property type="term" value="P:chitin catabolic process"/>
    <property type="evidence" value="ECO:0007669"/>
    <property type="project" value="TreeGrafter"/>
</dbReference>
<proteinExistence type="predicted"/>
<dbReference type="GO" id="GO:0005975">
    <property type="term" value="P:carbohydrate metabolic process"/>
    <property type="evidence" value="ECO:0007669"/>
    <property type="project" value="InterPro"/>
</dbReference>
<dbReference type="Gene3D" id="3.10.50.10">
    <property type="match status" value="1"/>
</dbReference>
<dbReference type="OrthoDB" id="73875at2759"/>
<keyword evidence="3" id="KW-0378">Hydrolase</keyword>
<reference evidence="3 4" key="1">
    <citation type="journal article" date="2010" name="Nat. Biotechnol.">
        <title>Genome sequence of the model mushroom Schizophyllum commune.</title>
        <authorList>
            <person name="Ohm R.A."/>
            <person name="de Jong J.F."/>
            <person name="Lugones L.G."/>
            <person name="Aerts A."/>
            <person name="Kothe E."/>
            <person name="Stajich J.E."/>
            <person name="de Vries R.P."/>
            <person name="Record E."/>
            <person name="Levasseur A."/>
            <person name="Baker S.E."/>
            <person name="Bartholomew K.A."/>
            <person name="Coutinho P.M."/>
            <person name="Erdmann S."/>
            <person name="Fowler T.J."/>
            <person name="Gathman A.C."/>
            <person name="Lombard V."/>
            <person name="Henrissat B."/>
            <person name="Knabe N."/>
            <person name="Kuees U."/>
            <person name="Lilly W.W."/>
            <person name="Lindquist E."/>
            <person name="Lucas S."/>
            <person name="Magnuson J.K."/>
            <person name="Piumi F."/>
            <person name="Raudaskoski M."/>
            <person name="Salamov A."/>
            <person name="Schmutz J."/>
            <person name="Schwarze F.W.M.R."/>
            <person name="vanKuyk P.A."/>
            <person name="Horton J.S."/>
            <person name="Grigoriev I.V."/>
            <person name="Woesten H.A.B."/>
        </authorList>
    </citation>
    <scope>NUCLEOTIDE SEQUENCE [LARGE SCALE GENOMIC DNA]</scope>
    <source>
        <strain evidence="4">H4-8 / FGSC 9210</strain>
    </source>
</reference>
<dbReference type="VEuPathDB" id="FungiDB:SCHCODRAFT_02623305"/>